<dbReference type="Pfam" id="PF19528">
    <property type="entry name" value="DUF6056"/>
    <property type="match status" value="1"/>
</dbReference>
<feature type="transmembrane region" description="Helical" evidence="1">
    <location>
        <begin position="204"/>
        <end position="221"/>
    </location>
</feature>
<reference evidence="2 3" key="1">
    <citation type="submission" date="2020-07" db="EMBL/GenBank/DDBJ databases">
        <title>Complete genome and description of Selenomonas timonensis sp. nov., a new bacterium isolated from a gingivitis subject.</title>
        <authorList>
            <person name="Antezack A."/>
        </authorList>
    </citation>
    <scope>NUCLEOTIDE SEQUENCE [LARGE SCALE GENOMIC DNA]</scope>
    <source>
        <strain evidence="2 3">Marseille-Q3039</strain>
    </source>
</reference>
<evidence type="ECO:0000313" key="3">
    <source>
        <dbReference type="Proteomes" id="UP000515480"/>
    </source>
</evidence>
<protein>
    <submittedName>
        <fullName evidence="2">Uncharacterized protein</fullName>
    </submittedName>
</protein>
<proteinExistence type="predicted"/>
<dbReference type="RefSeq" id="WP_185980912.1">
    <property type="nucleotide sequence ID" value="NZ_CP060204.1"/>
</dbReference>
<evidence type="ECO:0000313" key="2">
    <source>
        <dbReference type="EMBL" id="QNH55009.1"/>
    </source>
</evidence>
<keyword evidence="1" id="KW-0472">Membrane</keyword>
<keyword evidence="1" id="KW-0812">Transmembrane</keyword>
<evidence type="ECO:0000256" key="1">
    <source>
        <dbReference type="SAM" id="Phobius"/>
    </source>
</evidence>
<dbReference type="InterPro" id="IPR045691">
    <property type="entry name" value="DUF6056"/>
</dbReference>
<dbReference type="EMBL" id="CP060204">
    <property type="protein sequence ID" value="QNH55009.1"/>
    <property type="molecule type" value="Genomic_DNA"/>
</dbReference>
<dbReference type="Proteomes" id="UP000515480">
    <property type="component" value="Chromosome"/>
</dbReference>
<feature type="transmembrane region" description="Helical" evidence="1">
    <location>
        <begin position="355"/>
        <end position="379"/>
    </location>
</feature>
<organism evidence="2 3">
    <name type="scientific">Selenomonas timonae</name>
    <dbReference type="NCBI Taxonomy" id="2754044"/>
    <lineage>
        <taxon>Bacteria</taxon>
        <taxon>Bacillati</taxon>
        <taxon>Bacillota</taxon>
        <taxon>Negativicutes</taxon>
        <taxon>Selenomonadales</taxon>
        <taxon>Selenomonadaceae</taxon>
        <taxon>Selenomonas</taxon>
    </lineage>
</organism>
<feature type="transmembrane region" description="Helical" evidence="1">
    <location>
        <begin position="119"/>
        <end position="138"/>
    </location>
</feature>
<feature type="transmembrane region" description="Helical" evidence="1">
    <location>
        <begin position="274"/>
        <end position="292"/>
    </location>
</feature>
<feature type="transmembrane region" description="Helical" evidence="1">
    <location>
        <begin position="441"/>
        <end position="460"/>
    </location>
</feature>
<accession>A0A7G7VLL6</accession>
<keyword evidence="1" id="KW-1133">Transmembrane helix</keyword>
<feature type="transmembrane region" description="Helical" evidence="1">
    <location>
        <begin position="312"/>
        <end position="335"/>
    </location>
</feature>
<feature type="transmembrane region" description="Helical" evidence="1">
    <location>
        <begin position="472"/>
        <end position="491"/>
    </location>
</feature>
<feature type="transmembrane region" description="Helical" evidence="1">
    <location>
        <begin position="150"/>
        <end position="168"/>
    </location>
</feature>
<feature type="transmembrane region" description="Helical" evidence="1">
    <location>
        <begin position="94"/>
        <end position="112"/>
    </location>
</feature>
<sequence length="558" mass="60805">MNAQKTESTEKNNIVQTVLAAGAIFAFMLTLNHFMPIHRDDYDYSLIWNTGVHVGAFSDVLSSAVQHYLLHGGRMMTVICLNLFLWLGKPAFDAANALMFLALAVLVTMHALRRAEIRHAPGLLAAAALMLWLALPHFGEVAVWKSGSTVYLWSAVPAFLFLLPYNLALKSIECGIQRRCAWAVLPMLLLGICAGWSIENLAVTIVLLAFGICLYVWRRYAYLPPWMLSGALGAFLGLIGLVAAPGNYVRYDEQGTGKGILAHIGNQFAGQGEMLLYLLPVLLLILTIWRLYRRDRAGMETAPAERAGTGTILLAAAFVLLAVSYFTGGWVAGAIRDAVIEGVLTPLGLTKPKTIHLFTNLMNGFEEMAIYWLAILLFYARLKQQLGLTAASIRTAASRIPAGELLRASPTLRYAAFLIALGVCNNLVMLAAPTFPGRATFSSAAMFVTAALTLLGNPALRSLLSATARRTIAAAAILLFAYTGTAALLITHEMGAADAARISQIEEACARGEAIVHFPRIDRTNRALRHVYYEDWDNNVTKEGAIKYFGLTDIVVEK</sequence>
<feature type="transmembrane region" description="Helical" evidence="1">
    <location>
        <begin position="414"/>
        <end position="435"/>
    </location>
</feature>
<dbReference type="AlphaFoldDB" id="A0A7G7VLL6"/>
<gene>
    <name evidence="2" type="ORF">H1B31_03485</name>
</gene>
<dbReference type="KEGG" id="stim:H1B31_03485"/>
<feature type="transmembrane region" description="Helical" evidence="1">
    <location>
        <begin position="228"/>
        <end position="248"/>
    </location>
</feature>
<keyword evidence="3" id="KW-1185">Reference proteome</keyword>
<name>A0A7G7VLL6_9FIRM</name>
<feature type="transmembrane region" description="Helical" evidence="1">
    <location>
        <begin position="14"/>
        <end position="31"/>
    </location>
</feature>
<feature type="transmembrane region" description="Helical" evidence="1">
    <location>
        <begin position="180"/>
        <end position="198"/>
    </location>
</feature>